<reference evidence="1" key="1">
    <citation type="submission" date="2019-04" db="EMBL/GenBank/DDBJ databases">
        <title>Microbes associate with the intestines of laboratory mice.</title>
        <authorList>
            <person name="Navarre W."/>
            <person name="Wong E."/>
            <person name="Huang K."/>
            <person name="Tropini C."/>
            <person name="Ng K."/>
            <person name="Yu B."/>
        </authorList>
    </citation>
    <scope>NUCLEOTIDE SEQUENCE</scope>
    <source>
        <strain evidence="1">NM72_1-8</strain>
    </source>
</reference>
<protein>
    <submittedName>
        <fullName evidence="1">Uncharacterized protein</fullName>
    </submittedName>
</protein>
<gene>
    <name evidence="1" type="ORF">E5357_03735</name>
</gene>
<evidence type="ECO:0000313" key="1">
    <source>
        <dbReference type="EMBL" id="TGX99845.1"/>
    </source>
</evidence>
<name>A0AC61R1V6_9FIRM</name>
<proteinExistence type="predicted"/>
<evidence type="ECO:0000313" key="2">
    <source>
        <dbReference type="Proteomes" id="UP000307720"/>
    </source>
</evidence>
<dbReference type="Proteomes" id="UP000307720">
    <property type="component" value="Unassembled WGS sequence"/>
</dbReference>
<sequence>MFHTCMQEAKSRLLRRGFVRHLEIQKKGIRVMGPYSGDVFLLDGFIVYEGGVVVKRGILAFLLFLCLLAGGMNIQAADSLPYQKAGSRKEMFTGKGWQTYKGKKYYIASNGKKVTGWRKIGNYKYYFKKNGVMVSGRWVKVKGKYRYFGNHGKMKKGWMTLPDGRRYYLDSKGARVTGDYFIKNKGYHFSKGGVYQPEVKVRINPEKPMIALTFDDGPGPYTDRLLKCLKKNHAVATFFLVGSSVGNYKSTVKSAYQMGCEIGSHSWSHPLLTRLDQTALAAQIQNTRRAIHNACGHEPTLLRPPYGAYNSTVASAAGMPLILWDVDTLDWKTRNVQSTIQSVMRDARDGSIVLMHDIHLPTVEAAERIIPMLRQKGYQLVTVSELAKYKKKKLQAGSVYTAVR</sequence>
<comment type="caution">
    <text evidence="1">The sequence shown here is derived from an EMBL/GenBank/DDBJ whole genome shotgun (WGS) entry which is preliminary data.</text>
</comment>
<accession>A0AC61R1V6</accession>
<organism evidence="1 2">
    <name type="scientific">Hominisplanchenecus murintestinalis</name>
    <dbReference type="NCBI Taxonomy" id="2941517"/>
    <lineage>
        <taxon>Bacteria</taxon>
        <taxon>Bacillati</taxon>
        <taxon>Bacillota</taxon>
        <taxon>Clostridia</taxon>
        <taxon>Lachnospirales</taxon>
        <taxon>Lachnospiraceae</taxon>
        <taxon>Hominisplanchenecus</taxon>
    </lineage>
</organism>
<dbReference type="EMBL" id="SRZB01000004">
    <property type="protein sequence ID" value="TGX99845.1"/>
    <property type="molecule type" value="Genomic_DNA"/>
</dbReference>
<keyword evidence="2" id="KW-1185">Reference proteome</keyword>